<protein>
    <recommendedName>
        <fullName evidence="5">ribonuclease H</fullName>
        <ecNumber evidence="5">3.1.26.4</ecNumber>
    </recommendedName>
</protein>
<comment type="similarity">
    <text evidence="3">Belongs to the RNase H family.</text>
</comment>
<feature type="domain" description="RNase H type-1" evidence="11">
    <location>
        <begin position="4"/>
        <end position="143"/>
    </location>
</feature>
<dbReference type="PANTHER" id="PTHR10642">
    <property type="entry name" value="RIBONUCLEASE H1"/>
    <property type="match status" value="1"/>
</dbReference>
<dbReference type="SUPFAM" id="SSF53098">
    <property type="entry name" value="Ribonuclease H-like"/>
    <property type="match status" value="1"/>
</dbReference>
<accession>A0A3B7MP11</accession>
<evidence type="ECO:0000256" key="3">
    <source>
        <dbReference type="ARBA" id="ARBA00005300"/>
    </source>
</evidence>
<dbReference type="Pfam" id="PF00075">
    <property type="entry name" value="RNase_H"/>
    <property type="match status" value="1"/>
</dbReference>
<dbReference type="NCBIfam" id="NF001236">
    <property type="entry name" value="PRK00203.1"/>
    <property type="match status" value="1"/>
</dbReference>
<evidence type="ECO:0000256" key="6">
    <source>
        <dbReference type="ARBA" id="ARBA00022722"/>
    </source>
</evidence>
<dbReference type="InterPro" id="IPR050092">
    <property type="entry name" value="RNase_H"/>
</dbReference>
<dbReference type="GO" id="GO:0043137">
    <property type="term" value="P:DNA replication, removal of RNA primer"/>
    <property type="evidence" value="ECO:0007669"/>
    <property type="project" value="TreeGrafter"/>
</dbReference>
<comment type="catalytic activity">
    <reaction evidence="1">
        <text>Endonucleolytic cleavage to 5'-phosphomonoester.</text>
        <dbReference type="EC" id="3.1.26.4"/>
    </reaction>
</comment>
<dbReference type="GO" id="GO:0004523">
    <property type="term" value="F:RNA-DNA hybrid ribonuclease activity"/>
    <property type="evidence" value="ECO:0007669"/>
    <property type="project" value="UniProtKB-EC"/>
</dbReference>
<dbReference type="InterPro" id="IPR036397">
    <property type="entry name" value="RNaseH_sf"/>
</dbReference>
<dbReference type="EC" id="3.1.26.4" evidence="5"/>
<organism evidence="12 13">
    <name type="scientific">Paraflavitalea soli</name>
    <dbReference type="NCBI Taxonomy" id="2315862"/>
    <lineage>
        <taxon>Bacteria</taxon>
        <taxon>Pseudomonadati</taxon>
        <taxon>Bacteroidota</taxon>
        <taxon>Chitinophagia</taxon>
        <taxon>Chitinophagales</taxon>
        <taxon>Chitinophagaceae</taxon>
        <taxon>Paraflavitalea</taxon>
    </lineage>
</organism>
<evidence type="ECO:0000259" key="11">
    <source>
        <dbReference type="PROSITE" id="PS50879"/>
    </source>
</evidence>
<evidence type="ECO:0000256" key="8">
    <source>
        <dbReference type="ARBA" id="ARBA00022759"/>
    </source>
</evidence>
<dbReference type="Gene3D" id="3.30.420.10">
    <property type="entry name" value="Ribonuclease H-like superfamily/Ribonuclease H"/>
    <property type="match status" value="1"/>
</dbReference>
<dbReference type="GO" id="GO:0046872">
    <property type="term" value="F:metal ion binding"/>
    <property type="evidence" value="ECO:0007669"/>
    <property type="project" value="UniProtKB-KW"/>
</dbReference>
<comment type="subunit">
    <text evidence="4">Monomer.</text>
</comment>
<reference evidence="12 13" key="1">
    <citation type="submission" date="2018-09" db="EMBL/GenBank/DDBJ databases">
        <title>Genome sequencing of strain 6GH32-13.</title>
        <authorList>
            <person name="Weon H.-Y."/>
            <person name="Heo J."/>
            <person name="Kwon S.-W."/>
        </authorList>
    </citation>
    <scope>NUCLEOTIDE SEQUENCE [LARGE SCALE GENOMIC DNA]</scope>
    <source>
        <strain evidence="12 13">5GH32-13</strain>
    </source>
</reference>
<dbReference type="OrthoDB" id="7845843at2"/>
<evidence type="ECO:0000313" key="12">
    <source>
        <dbReference type="EMBL" id="AXY75059.1"/>
    </source>
</evidence>
<gene>
    <name evidence="12" type="ORF">D3H65_14200</name>
</gene>
<keyword evidence="8" id="KW-0255">Endonuclease</keyword>
<dbReference type="PROSITE" id="PS50879">
    <property type="entry name" value="RNASE_H_1"/>
    <property type="match status" value="1"/>
</dbReference>
<dbReference type="CDD" id="cd09278">
    <property type="entry name" value="RNase_HI_prokaryote_like"/>
    <property type="match status" value="1"/>
</dbReference>
<evidence type="ECO:0000256" key="9">
    <source>
        <dbReference type="ARBA" id="ARBA00022801"/>
    </source>
</evidence>
<evidence type="ECO:0000256" key="2">
    <source>
        <dbReference type="ARBA" id="ARBA00001946"/>
    </source>
</evidence>
<evidence type="ECO:0000256" key="4">
    <source>
        <dbReference type="ARBA" id="ARBA00011245"/>
    </source>
</evidence>
<evidence type="ECO:0000256" key="7">
    <source>
        <dbReference type="ARBA" id="ARBA00022723"/>
    </source>
</evidence>
<comment type="cofactor">
    <cofactor evidence="2">
        <name>Mg(2+)</name>
        <dbReference type="ChEBI" id="CHEBI:18420"/>
    </cofactor>
</comment>
<dbReference type="InterPro" id="IPR022892">
    <property type="entry name" value="RNaseHI"/>
</dbReference>
<keyword evidence="13" id="KW-1185">Reference proteome</keyword>
<dbReference type="AlphaFoldDB" id="A0A3B7MP11"/>
<evidence type="ECO:0000313" key="13">
    <source>
        <dbReference type="Proteomes" id="UP000263900"/>
    </source>
</evidence>
<keyword evidence="7" id="KW-0479">Metal-binding</keyword>
<dbReference type="EMBL" id="CP032157">
    <property type="protein sequence ID" value="AXY75059.1"/>
    <property type="molecule type" value="Genomic_DNA"/>
</dbReference>
<dbReference type="InterPro" id="IPR012337">
    <property type="entry name" value="RNaseH-like_sf"/>
</dbReference>
<evidence type="ECO:0000256" key="1">
    <source>
        <dbReference type="ARBA" id="ARBA00000077"/>
    </source>
</evidence>
<proteinExistence type="inferred from homology"/>
<keyword evidence="9 12" id="KW-0378">Hydrolase</keyword>
<evidence type="ECO:0000256" key="10">
    <source>
        <dbReference type="ARBA" id="ARBA00022842"/>
    </source>
</evidence>
<evidence type="ECO:0000256" key="5">
    <source>
        <dbReference type="ARBA" id="ARBA00012180"/>
    </source>
</evidence>
<dbReference type="InterPro" id="IPR002156">
    <property type="entry name" value="RNaseH_domain"/>
</dbReference>
<name>A0A3B7MP11_9BACT</name>
<keyword evidence="10" id="KW-0460">Magnesium</keyword>
<sequence>MLTSNKELVIYTDGSSRGNPGPGGYGAIMMYAGKSKELSAGYRRTTNNRMELLAVIAALEALNRDGLKITIYSDSQYVVKAVKEGWLKKWIATNFAGGKKNKDLWLRYHQLSQKHNISFVWVKGHAENVYNNRCDVLATTAADGRNLQVDHGYESGEAG</sequence>
<dbReference type="PANTHER" id="PTHR10642:SF26">
    <property type="entry name" value="RIBONUCLEASE H1"/>
    <property type="match status" value="1"/>
</dbReference>
<dbReference type="KEGG" id="pseg:D3H65_14200"/>
<dbReference type="Proteomes" id="UP000263900">
    <property type="component" value="Chromosome"/>
</dbReference>
<keyword evidence="6" id="KW-0540">Nuclease</keyword>
<dbReference type="GO" id="GO:0003676">
    <property type="term" value="F:nucleic acid binding"/>
    <property type="evidence" value="ECO:0007669"/>
    <property type="project" value="InterPro"/>
</dbReference>